<dbReference type="STRING" id="1817758.A2150_06030"/>
<sequence length="149" mass="16362">MSLKDRITQDMKDAMRQKDQARLVSIRMLLAAIQRREVDERIVLDDAQVMTVIEKQIKQSREAVEQFVKGGRADLADKENRDIAIMQAYLPTPLSEAEIDALIAAVLAETGATSIKDMGKVVAGLKPKLAGRADMAKVSAKVKDRLAGS</sequence>
<dbReference type="InterPro" id="IPR023168">
    <property type="entry name" value="GatB_Yqey_C_2"/>
</dbReference>
<dbReference type="PANTHER" id="PTHR28055">
    <property type="entry name" value="ALTERED INHERITANCE OF MITOCHONDRIA PROTEIN 41, MITOCHONDRIAL"/>
    <property type="match status" value="1"/>
</dbReference>
<dbReference type="PANTHER" id="PTHR28055:SF1">
    <property type="entry name" value="ALTERED INHERITANCE OF MITOCHONDRIA PROTEIN 41, MITOCHONDRIAL"/>
    <property type="match status" value="1"/>
</dbReference>
<reference evidence="1 2" key="1">
    <citation type="journal article" date="2016" name="Nat. Commun.">
        <title>Thousands of microbial genomes shed light on interconnected biogeochemical processes in an aquifer system.</title>
        <authorList>
            <person name="Anantharaman K."/>
            <person name="Brown C.T."/>
            <person name="Hug L.A."/>
            <person name="Sharon I."/>
            <person name="Castelle C.J."/>
            <person name="Probst A.J."/>
            <person name="Thomas B.C."/>
            <person name="Singh A."/>
            <person name="Wilkins M.J."/>
            <person name="Karaoz U."/>
            <person name="Brodie E.L."/>
            <person name="Williams K.H."/>
            <person name="Hubbard S.S."/>
            <person name="Banfield J.F."/>
        </authorList>
    </citation>
    <scope>NUCLEOTIDE SEQUENCE [LARGE SCALE GENOMIC DNA]</scope>
</reference>
<dbReference type="GO" id="GO:0016740">
    <property type="term" value="F:transferase activity"/>
    <property type="evidence" value="ECO:0007669"/>
    <property type="project" value="UniProtKB-KW"/>
</dbReference>
<proteinExistence type="predicted"/>
<name>A0A1F6TI70_9PROT</name>
<dbReference type="Pfam" id="PF09424">
    <property type="entry name" value="YqeY"/>
    <property type="match status" value="1"/>
</dbReference>
<comment type="caution">
    <text evidence="1">The sequence shown here is derived from an EMBL/GenBank/DDBJ whole genome shotgun (WGS) entry which is preliminary data.</text>
</comment>
<protein>
    <submittedName>
        <fullName evidence="1">Glutamyl-tRNA amidotransferase</fullName>
    </submittedName>
</protein>
<keyword evidence="1" id="KW-0808">Transferase</keyword>
<gene>
    <name evidence="1" type="ORF">A2150_06030</name>
</gene>
<dbReference type="Proteomes" id="UP000177925">
    <property type="component" value="Unassembled WGS sequence"/>
</dbReference>
<dbReference type="InterPro" id="IPR042184">
    <property type="entry name" value="YqeY/Aim41_N"/>
</dbReference>
<dbReference type="Gene3D" id="1.10.1510.10">
    <property type="entry name" value="Uncharacterised protein YqeY/AIM41 PF09424, N-terminal domain"/>
    <property type="match status" value="1"/>
</dbReference>
<dbReference type="SUPFAM" id="SSF89095">
    <property type="entry name" value="GatB/YqeY motif"/>
    <property type="match status" value="1"/>
</dbReference>
<evidence type="ECO:0000313" key="2">
    <source>
        <dbReference type="Proteomes" id="UP000177925"/>
    </source>
</evidence>
<dbReference type="InterPro" id="IPR019004">
    <property type="entry name" value="YqeY/Aim41"/>
</dbReference>
<evidence type="ECO:0000313" key="1">
    <source>
        <dbReference type="EMBL" id="OGI44801.1"/>
    </source>
</evidence>
<dbReference type="AlphaFoldDB" id="A0A1F6TI70"/>
<dbReference type="InterPro" id="IPR003789">
    <property type="entry name" value="Asn/Gln_tRNA_amidoTrase-B-like"/>
</dbReference>
<dbReference type="EMBL" id="MFSS01000012">
    <property type="protein sequence ID" value="OGI44801.1"/>
    <property type="molecule type" value="Genomic_DNA"/>
</dbReference>
<dbReference type="GO" id="GO:0016884">
    <property type="term" value="F:carbon-nitrogen ligase activity, with glutamine as amido-N-donor"/>
    <property type="evidence" value="ECO:0007669"/>
    <property type="project" value="InterPro"/>
</dbReference>
<accession>A0A1F6TI70</accession>
<organism evidence="1 2">
    <name type="scientific">Candidatus Muproteobacteria bacterium RBG_16_64_11</name>
    <dbReference type="NCBI Taxonomy" id="1817758"/>
    <lineage>
        <taxon>Bacteria</taxon>
        <taxon>Pseudomonadati</taxon>
        <taxon>Pseudomonadota</taxon>
        <taxon>Candidatus Muproteobacteria</taxon>
    </lineage>
</organism>
<dbReference type="Gene3D" id="1.10.10.410">
    <property type="match status" value="1"/>
</dbReference>